<dbReference type="RefSeq" id="XP_010442242.1">
    <property type="nucleotide sequence ID" value="XM_010443940.2"/>
</dbReference>
<dbReference type="GeneID" id="104725308"/>
<evidence type="ECO:0000313" key="1">
    <source>
        <dbReference type="Proteomes" id="UP000694864"/>
    </source>
</evidence>
<proteinExistence type="predicted"/>
<accession>A0ABM0UJY5</accession>
<organism evidence="1 2">
    <name type="scientific">Camelina sativa</name>
    <name type="common">False flax</name>
    <name type="synonym">Myagrum sativum</name>
    <dbReference type="NCBI Taxonomy" id="90675"/>
    <lineage>
        <taxon>Eukaryota</taxon>
        <taxon>Viridiplantae</taxon>
        <taxon>Streptophyta</taxon>
        <taxon>Embryophyta</taxon>
        <taxon>Tracheophyta</taxon>
        <taxon>Spermatophyta</taxon>
        <taxon>Magnoliopsida</taxon>
        <taxon>eudicotyledons</taxon>
        <taxon>Gunneridae</taxon>
        <taxon>Pentapetalae</taxon>
        <taxon>rosids</taxon>
        <taxon>malvids</taxon>
        <taxon>Brassicales</taxon>
        <taxon>Brassicaceae</taxon>
        <taxon>Camelineae</taxon>
        <taxon>Camelina</taxon>
    </lineage>
</organism>
<dbReference type="Proteomes" id="UP000694864">
    <property type="component" value="Chromosome 11"/>
</dbReference>
<gene>
    <name evidence="2" type="primary">LOC104725308</name>
</gene>
<reference evidence="1" key="1">
    <citation type="journal article" date="2014" name="Nat. Commun.">
        <title>The emerging biofuel crop Camelina sativa retains a highly undifferentiated hexaploid genome structure.</title>
        <authorList>
            <person name="Kagale S."/>
            <person name="Koh C."/>
            <person name="Nixon J."/>
            <person name="Bollina V."/>
            <person name="Clarke W.E."/>
            <person name="Tuteja R."/>
            <person name="Spillane C."/>
            <person name="Robinson S.J."/>
            <person name="Links M.G."/>
            <person name="Clarke C."/>
            <person name="Higgins E.E."/>
            <person name="Huebert T."/>
            <person name="Sharpe A.G."/>
            <person name="Parkin I.A."/>
        </authorList>
    </citation>
    <scope>NUCLEOTIDE SEQUENCE [LARGE SCALE GENOMIC DNA]</scope>
    <source>
        <strain evidence="1">cv. DH55</strain>
    </source>
</reference>
<keyword evidence="1" id="KW-1185">Reference proteome</keyword>
<reference evidence="2" key="2">
    <citation type="submission" date="2025-08" db="UniProtKB">
        <authorList>
            <consortium name="RefSeq"/>
        </authorList>
    </citation>
    <scope>IDENTIFICATION</scope>
    <source>
        <tissue evidence="2">Leaf</tissue>
    </source>
</reference>
<evidence type="ECO:0000313" key="2">
    <source>
        <dbReference type="RefSeq" id="XP_010442242.1"/>
    </source>
</evidence>
<protein>
    <submittedName>
        <fullName evidence="2">Uncharacterized protein LOC104725308</fullName>
    </submittedName>
</protein>
<sequence>MILLQIFDETKLILVEIYMMEGKSFSRDGWLQPSHTNGWLQPSHKARKRGNIRQVLVKLKWIKDAKDEVMWEDVSKLIEAYPEVELVVEDESNDTHYGIKYHRRNKKT</sequence>
<name>A0ABM0UJY5_CAMSA</name>